<reference evidence="2" key="1">
    <citation type="submission" date="2016-10" db="EMBL/GenBank/DDBJ databases">
        <authorList>
            <person name="Varghese N."/>
            <person name="Submissions S."/>
        </authorList>
    </citation>
    <scope>NUCLEOTIDE SEQUENCE [LARGE SCALE GENOMIC DNA]</scope>
    <source>
        <strain evidence="2">CGMCC 1.10971</strain>
    </source>
</reference>
<dbReference type="InterPro" id="IPR024530">
    <property type="entry name" value="QSregVF_b"/>
</dbReference>
<name>A0A1I2P2A6_9GAMM</name>
<gene>
    <name evidence="1" type="ORF">SAMN05216175_103151</name>
</gene>
<dbReference type="EMBL" id="FOOU01000003">
    <property type="protein sequence ID" value="SFG08047.1"/>
    <property type="molecule type" value="Genomic_DNA"/>
</dbReference>
<evidence type="ECO:0000313" key="1">
    <source>
        <dbReference type="EMBL" id="SFG08047.1"/>
    </source>
</evidence>
<sequence>MATKLLMISFQPQQLKKLATMKMPFGKYAGRVLVDLPEPYVCWFEKKGFPAGELGELMRTLYEIKVNGLEYLLQPLREPPQKPASQRSGKP</sequence>
<dbReference type="STRING" id="1045558.SAMN05216175_103151"/>
<evidence type="ECO:0000313" key="2">
    <source>
        <dbReference type="Proteomes" id="UP000198623"/>
    </source>
</evidence>
<evidence type="ECO:0008006" key="3">
    <source>
        <dbReference type="Google" id="ProtNLM"/>
    </source>
</evidence>
<protein>
    <recommendedName>
        <fullName evidence="3">DUF3820 family protein</fullName>
    </recommendedName>
</protein>
<dbReference type="Pfam" id="PF12843">
    <property type="entry name" value="QSregVF_b"/>
    <property type="match status" value="1"/>
</dbReference>
<organism evidence="1 2">
    <name type="scientific">Neptunomonas qingdaonensis</name>
    <dbReference type="NCBI Taxonomy" id="1045558"/>
    <lineage>
        <taxon>Bacteria</taxon>
        <taxon>Pseudomonadati</taxon>
        <taxon>Pseudomonadota</taxon>
        <taxon>Gammaproteobacteria</taxon>
        <taxon>Oceanospirillales</taxon>
        <taxon>Oceanospirillaceae</taxon>
        <taxon>Neptunomonas</taxon>
    </lineage>
</organism>
<accession>A0A1I2P2A6</accession>
<dbReference type="AlphaFoldDB" id="A0A1I2P2A6"/>
<proteinExistence type="predicted"/>
<keyword evidence="2" id="KW-1185">Reference proteome</keyword>
<dbReference type="Proteomes" id="UP000198623">
    <property type="component" value="Unassembled WGS sequence"/>
</dbReference>
<dbReference type="RefSeq" id="WP_332311441.1">
    <property type="nucleotide sequence ID" value="NZ_FOOU01000003.1"/>
</dbReference>